<dbReference type="Proteomes" id="UP000663832">
    <property type="component" value="Unassembled WGS sequence"/>
</dbReference>
<dbReference type="EMBL" id="CAJNOM010000008">
    <property type="protein sequence ID" value="CAF0770617.1"/>
    <property type="molecule type" value="Genomic_DNA"/>
</dbReference>
<reference evidence="2" key="1">
    <citation type="submission" date="2021-02" db="EMBL/GenBank/DDBJ databases">
        <authorList>
            <person name="Nowell W R."/>
        </authorList>
    </citation>
    <scope>NUCLEOTIDE SEQUENCE</scope>
</reference>
<keyword evidence="3" id="KW-1185">Reference proteome</keyword>
<dbReference type="Proteomes" id="UP000663877">
    <property type="component" value="Unassembled WGS sequence"/>
</dbReference>
<evidence type="ECO:0000313" key="3">
    <source>
        <dbReference type="Proteomes" id="UP000663832"/>
    </source>
</evidence>
<protein>
    <submittedName>
        <fullName evidence="2">Uncharacterized protein</fullName>
    </submittedName>
</protein>
<gene>
    <name evidence="1" type="ORF">BJG266_LOCUS3053</name>
    <name evidence="2" type="ORF">QVE165_LOCUS2583</name>
</gene>
<comment type="caution">
    <text evidence="2">The sequence shown here is derived from an EMBL/GenBank/DDBJ whole genome shotgun (WGS) entry which is preliminary data.</text>
</comment>
<dbReference type="OrthoDB" id="9991312at2759"/>
<organism evidence="2 3">
    <name type="scientific">Adineta steineri</name>
    <dbReference type="NCBI Taxonomy" id="433720"/>
    <lineage>
        <taxon>Eukaryota</taxon>
        <taxon>Metazoa</taxon>
        <taxon>Spiralia</taxon>
        <taxon>Gnathifera</taxon>
        <taxon>Rotifera</taxon>
        <taxon>Eurotatoria</taxon>
        <taxon>Bdelloidea</taxon>
        <taxon>Adinetida</taxon>
        <taxon>Adinetidae</taxon>
        <taxon>Adineta</taxon>
    </lineage>
</organism>
<evidence type="ECO:0000313" key="2">
    <source>
        <dbReference type="EMBL" id="CAF0770617.1"/>
    </source>
</evidence>
<dbReference type="AlphaFoldDB" id="A0A813QQN5"/>
<dbReference type="EMBL" id="CAJNOI010000007">
    <property type="protein sequence ID" value="CAF0761892.1"/>
    <property type="molecule type" value="Genomic_DNA"/>
</dbReference>
<name>A0A813QQN5_9BILA</name>
<sequence length="83" mass="9748">MIVIEVSQAINADLSSSSSSSIEDDQEHQLYRRNSKKVAQMLEQILRRGEMQVHPNRIQHFLGRLNRRKTNDHIKDSNHINHF</sequence>
<accession>A0A813QQN5</accession>
<proteinExistence type="predicted"/>
<evidence type="ECO:0000313" key="1">
    <source>
        <dbReference type="EMBL" id="CAF0761892.1"/>
    </source>
</evidence>